<name>A0A2S2CZN1_9PROT</name>
<evidence type="ECO:0000259" key="4">
    <source>
        <dbReference type="Pfam" id="PF00205"/>
    </source>
</evidence>
<comment type="similarity">
    <text evidence="1 3">Belongs to the TPP enzyme family.</text>
</comment>
<dbReference type="InterPro" id="IPR029035">
    <property type="entry name" value="DHS-like_NAD/FAD-binding_dom"/>
</dbReference>
<dbReference type="InterPro" id="IPR047211">
    <property type="entry name" value="POXB-like"/>
</dbReference>
<feature type="domain" description="Thiamine pyrophosphate enzyme N-terminal TPP-binding" evidence="6">
    <location>
        <begin position="4"/>
        <end position="115"/>
    </location>
</feature>
<evidence type="ECO:0000313" key="8">
    <source>
        <dbReference type="Proteomes" id="UP000245629"/>
    </source>
</evidence>
<dbReference type="GO" id="GO:0000287">
    <property type="term" value="F:magnesium ion binding"/>
    <property type="evidence" value="ECO:0007669"/>
    <property type="project" value="InterPro"/>
</dbReference>
<dbReference type="InterPro" id="IPR047210">
    <property type="entry name" value="TPP_PYR_POXB-like"/>
</dbReference>
<dbReference type="CDD" id="cd07039">
    <property type="entry name" value="TPP_PYR_POX"/>
    <property type="match status" value="1"/>
</dbReference>
<evidence type="ECO:0000259" key="5">
    <source>
        <dbReference type="Pfam" id="PF02775"/>
    </source>
</evidence>
<keyword evidence="7" id="KW-0670">Pyruvate</keyword>
<accession>A0A2S2CZN1</accession>
<evidence type="ECO:0000256" key="1">
    <source>
        <dbReference type="ARBA" id="ARBA00007812"/>
    </source>
</evidence>
<dbReference type="PANTHER" id="PTHR42981">
    <property type="entry name" value="PYRUVATE DEHYDROGENASE [UBIQUINONE]"/>
    <property type="match status" value="1"/>
</dbReference>
<gene>
    <name evidence="7" type="ORF">DEW08_28535</name>
</gene>
<dbReference type="Proteomes" id="UP000245629">
    <property type="component" value="Plasmid unnamed3"/>
</dbReference>
<dbReference type="InterPro" id="IPR011766">
    <property type="entry name" value="TPP_enzyme_TPP-bd"/>
</dbReference>
<keyword evidence="2 3" id="KW-0786">Thiamine pyrophosphate</keyword>
<dbReference type="AlphaFoldDB" id="A0A2S2CZN1"/>
<dbReference type="EMBL" id="CP029358">
    <property type="protein sequence ID" value="AWK89961.1"/>
    <property type="molecule type" value="Genomic_DNA"/>
</dbReference>
<dbReference type="SUPFAM" id="SSF52467">
    <property type="entry name" value="DHS-like NAD/FAD-binding domain"/>
    <property type="match status" value="1"/>
</dbReference>
<dbReference type="PANTHER" id="PTHR42981:SF2">
    <property type="entry name" value="PYRUVATE DEHYDROGENASE [UBIQUINONE]"/>
    <property type="match status" value="1"/>
</dbReference>
<feature type="domain" description="Thiamine pyrophosphate enzyme central" evidence="4">
    <location>
        <begin position="199"/>
        <end position="327"/>
    </location>
</feature>
<evidence type="ECO:0000256" key="3">
    <source>
        <dbReference type="RuleBase" id="RU362132"/>
    </source>
</evidence>
<dbReference type="InterPro" id="IPR047212">
    <property type="entry name" value="TPP_POXB-like"/>
</dbReference>
<dbReference type="InterPro" id="IPR012001">
    <property type="entry name" value="Thiamin_PyroP_enz_TPP-bd_dom"/>
</dbReference>
<feature type="domain" description="Thiamine pyrophosphate enzyme TPP-binding" evidence="5">
    <location>
        <begin position="389"/>
        <end position="536"/>
    </location>
</feature>
<keyword evidence="8" id="KW-1185">Reference proteome</keyword>
<evidence type="ECO:0000313" key="7">
    <source>
        <dbReference type="EMBL" id="AWK89961.1"/>
    </source>
</evidence>
<dbReference type="Pfam" id="PF02776">
    <property type="entry name" value="TPP_enzyme_N"/>
    <property type="match status" value="1"/>
</dbReference>
<dbReference type="Gene3D" id="3.40.50.1220">
    <property type="entry name" value="TPP-binding domain"/>
    <property type="match status" value="1"/>
</dbReference>
<dbReference type="Pfam" id="PF00205">
    <property type="entry name" value="TPP_enzyme_M"/>
    <property type="match status" value="1"/>
</dbReference>
<dbReference type="SUPFAM" id="SSF52518">
    <property type="entry name" value="Thiamin diphosphate-binding fold (THDP-binding)"/>
    <property type="match status" value="2"/>
</dbReference>
<geneLocation type="plasmid" evidence="7 8">
    <name>unnamed3</name>
</geneLocation>
<dbReference type="GO" id="GO:0003824">
    <property type="term" value="F:catalytic activity"/>
    <property type="evidence" value="ECO:0007669"/>
    <property type="project" value="InterPro"/>
</dbReference>
<evidence type="ECO:0000256" key="2">
    <source>
        <dbReference type="ARBA" id="ARBA00023052"/>
    </source>
</evidence>
<dbReference type="CDD" id="cd02014">
    <property type="entry name" value="TPP_POX"/>
    <property type="match status" value="1"/>
</dbReference>
<organism evidence="7 8">
    <name type="scientific">Azospirillum thermophilum</name>
    <dbReference type="NCBI Taxonomy" id="2202148"/>
    <lineage>
        <taxon>Bacteria</taxon>
        <taxon>Pseudomonadati</taxon>
        <taxon>Pseudomonadota</taxon>
        <taxon>Alphaproteobacteria</taxon>
        <taxon>Rhodospirillales</taxon>
        <taxon>Azospirillaceae</taxon>
        <taxon>Azospirillum</taxon>
    </lineage>
</organism>
<dbReference type="GO" id="GO:0030976">
    <property type="term" value="F:thiamine pyrophosphate binding"/>
    <property type="evidence" value="ECO:0007669"/>
    <property type="project" value="InterPro"/>
</dbReference>
<dbReference type="GO" id="GO:0019752">
    <property type="term" value="P:carboxylic acid metabolic process"/>
    <property type="evidence" value="ECO:0007669"/>
    <property type="project" value="UniProtKB-ARBA"/>
</dbReference>
<proteinExistence type="inferred from homology"/>
<reference evidence="8" key="1">
    <citation type="submission" date="2018-05" db="EMBL/GenBank/DDBJ databases">
        <title>Azospirillum thermophila sp. nov., a novel isolated from hot spring.</title>
        <authorList>
            <person name="Zhao Z."/>
        </authorList>
    </citation>
    <scope>NUCLEOTIDE SEQUENCE [LARGE SCALE GENOMIC DNA]</scope>
    <source>
        <strain evidence="8">CFH 70021</strain>
        <plasmid evidence="8">unnamed3</plasmid>
    </source>
</reference>
<dbReference type="Pfam" id="PF02775">
    <property type="entry name" value="TPP_enzyme_C"/>
    <property type="match status" value="1"/>
</dbReference>
<dbReference type="OrthoDB" id="4494979at2"/>
<dbReference type="InterPro" id="IPR012000">
    <property type="entry name" value="Thiamin_PyroP_enz_cen_dom"/>
</dbReference>
<dbReference type="InterPro" id="IPR029061">
    <property type="entry name" value="THDP-binding"/>
</dbReference>
<sequence>MARTASDILVDVLVDWGVDTVFGIPGDGINGIMEALRTRKDEIRFVQVRHEEAAAFAACGYAKFTGRLGVCLATSGPGGLHLLNGLYDAKLDHQPVLAITGLQFHDLVGTYTQQDVELDKVFQDVALYNQRIMGAAHVHNITTLACRTALAHRGVAHITIPVDLQDQPAGDDLRAPRNVKGHNTSLFAPELPVPSEEQVKRAVGILDAGQRIVILAGQGALKATDQLERLADRLGAVIVKALLGKAAVPDDSPFTTGQVGLLGTAPSQEALETCDTLLIAGSTFPYIEYYPKPGQARAIQIDIDAARIGLRYPVEAGLVGDCRVALDILLERAAPHPDRSFLETAQAGKAGWLRLMEERGTRPDLPMKPQVVAWELGKRLTDTAIVACDSGTIATWWARQIPARRGQMHSLSGNLATMAPGLPYAIAAQLAHPDRQVVAYVGDGGFSMLMADFATAVKYGLPIKVVINNNRSLGQIKWEQMVFLGNPEYGCDLHPIDFARVAEACGGKGFTITDPKDCGAALDAALAHPGPVVVDCIVDGNEPPMPPKVQAKQALHLTEALARGTPDALKIAATVFRNRAREII</sequence>
<dbReference type="KEGG" id="azz:DEW08_28535"/>
<evidence type="ECO:0000259" key="6">
    <source>
        <dbReference type="Pfam" id="PF02776"/>
    </source>
</evidence>
<keyword evidence="7" id="KW-0614">Plasmid</keyword>
<dbReference type="Gene3D" id="3.40.50.970">
    <property type="match status" value="2"/>
</dbReference>
<protein>
    <submittedName>
        <fullName evidence="7">Pyruvate oxidase</fullName>
    </submittedName>
</protein>
<dbReference type="RefSeq" id="WP_109333785.1">
    <property type="nucleotide sequence ID" value="NZ_CP029358.1"/>
</dbReference>